<dbReference type="AlphaFoldDB" id="A0A0C3KB12"/>
<accession>A0A0C3KB12</accession>
<sequence length="316" mass="35572">MRRRVAANNAVNRNLWHNAMCCSITFADTRYKFSLEESHVSDLKNGIFHDPIVVNFHVASIGNRYAEHCDSPVHPVFILPSMCFAEWRKRRPTVTSIKLEISTDYDIFQSTHVAFPFYWSHPGRWLLVVLAGFGNLLGHEDPTAKDPSEVDFSYIIIDAQYSDSKPQYHPLLRSLRDFRTALVRLRLDVHHAAIAEASCVAPELPQLANSEHQALQPGYYLSWMLDAPDPFIVICRSAGLEQQPAGFSPRKQVWRQFLSFISVHTSIGEVNRTWRQRTAFGDGVAFDPGDSGEEEVEGVDSASETEVGPEGTINAA</sequence>
<dbReference type="HOGENOM" id="CLU_880530_0_0_1"/>
<evidence type="ECO:0000256" key="1">
    <source>
        <dbReference type="SAM" id="MobiDB-lite"/>
    </source>
</evidence>
<name>A0A0C3KB12_9AGAM</name>
<gene>
    <name evidence="2" type="ORF">M407DRAFT_31749</name>
</gene>
<reference evidence="3" key="2">
    <citation type="submission" date="2015-01" db="EMBL/GenBank/DDBJ databases">
        <title>Evolutionary Origins and Diversification of the Mycorrhizal Mutualists.</title>
        <authorList>
            <consortium name="DOE Joint Genome Institute"/>
            <consortium name="Mycorrhizal Genomics Consortium"/>
            <person name="Kohler A."/>
            <person name="Kuo A."/>
            <person name="Nagy L.G."/>
            <person name="Floudas D."/>
            <person name="Copeland A."/>
            <person name="Barry K.W."/>
            <person name="Cichocki N."/>
            <person name="Veneault-Fourrey C."/>
            <person name="LaButti K."/>
            <person name="Lindquist E.A."/>
            <person name="Lipzen A."/>
            <person name="Lundell T."/>
            <person name="Morin E."/>
            <person name="Murat C."/>
            <person name="Riley R."/>
            <person name="Ohm R."/>
            <person name="Sun H."/>
            <person name="Tunlid A."/>
            <person name="Henrissat B."/>
            <person name="Grigoriev I.V."/>
            <person name="Hibbett D.S."/>
            <person name="Martin F."/>
        </authorList>
    </citation>
    <scope>NUCLEOTIDE SEQUENCE [LARGE SCALE GENOMIC DNA]</scope>
    <source>
        <strain evidence="3">MUT 4182</strain>
    </source>
</reference>
<dbReference type="Proteomes" id="UP000054248">
    <property type="component" value="Unassembled WGS sequence"/>
</dbReference>
<evidence type="ECO:0000313" key="3">
    <source>
        <dbReference type="Proteomes" id="UP000054248"/>
    </source>
</evidence>
<evidence type="ECO:0000313" key="2">
    <source>
        <dbReference type="EMBL" id="KIO18608.1"/>
    </source>
</evidence>
<dbReference type="EMBL" id="KN823274">
    <property type="protein sequence ID" value="KIO18608.1"/>
    <property type="molecule type" value="Genomic_DNA"/>
</dbReference>
<feature type="region of interest" description="Disordered" evidence="1">
    <location>
        <begin position="282"/>
        <end position="316"/>
    </location>
</feature>
<keyword evidence="3" id="KW-1185">Reference proteome</keyword>
<organism evidence="2 3">
    <name type="scientific">Tulasnella calospora MUT 4182</name>
    <dbReference type="NCBI Taxonomy" id="1051891"/>
    <lineage>
        <taxon>Eukaryota</taxon>
        <taxon>Fungi</taxon>
        <taxon>Dikarya</taxon>
        <taxon>Basidiomycota</taxon>
        <taxon>Agaricomycotina</taxon>
        <taxon>Agaricomycetes</taxon>
        <taxon>Cantharellales</taxon>
        <taxon>Tulasnellaceae</taxon>
        <taxon>Tulasnella</taxon>
    </lineage>
</organism>
<protein>
    <submittedName>
        <fullName evidence="2">Uncharacterized protein</fullName>
    </submittedName>
</protein>
<reference evidence="2 3" key="1">
    <citation type="submission" date="2014-04" db="EMBL/GenBank/DDBJ databases">
        <authorList>
            <consortium name="DOE Joint Genome Institute"/>
            <person name="Kuo A."/>
            <person name="Girlanda M."/>
            <person name="Perotto S."/>
            <person name="Kohler A."/>
            <person name="Nagy L.G."/>
            <person name="Floudas D."/>
            <person name="Copeland A."/>
            <person name="Barry K.W."/>
            <person name="Cichocki N."/>
            <person name="Veneault-Fourrey C."/>
            <person name="LaButti K."/>
            <person name="Lindquist E.A."/>
            <person name="Lipzen A."/>
            <person name="Lundell T."/>
            <person name="Morin E."/>
            <person name="Murat C."/>
            <person name="Sun H."/>
            <person name="Tunlid A."/>
            <person name="Henrissat B."/>
            <person name="Grigoriev I.V."/>
            <person name="Hibbett D.S."/>
            <person name="Martin F."/>
            <person name="Nordberg H.P."/>
            <person name="Cantor M.N."/>
            <person name="Hua S.X."/>
        </authorList>
    </citation>
    <scope>NUCLEOTIDE SEQUENCE [LARGE SCALE GENOMIC DNA]</scope>
    <source>
        <strain evidence="2 3">MUT 4182</strain>
    </source>
</reference>
<proteinExistence type="predicted"/>